<reference evidence="2" key="1">
    <citation type="submission" date="2019-12" db="UniProtKB">
        <authorList>
            <consortium name="WormBaseParasite"/>
        </authorList>
    </citation>
    <scope>IDENTIFICATION</scope>
</reference>
<name>A0A5S6Q8H4_TRIMR</name>
<dbReference type="AlphaFoldDB" id="A0A5S6Q8H4"/>
<evidence type="ECO:0000313" key="1">
    <source>
        <dbReference type="Proteomes" id="UP000046395"/>
    </source>
</evidence>
<keyword evidence="1" id="KW-1185">Reference proteome</keyword>
<proteinExistence type="predicted"/>
<dbReference type="WBParaSite" id="TMUE_1000003257.1">
    <property type="protein sequence ID" value="TMUE_1000003257.1"/>
    <property type="gene ID" value="WBGene00289572"/>
</dbReference>
<organism evidence="1 2">
    <name type="scientific">Trichuris muris</name>
    <name type="common">Mouse whipworm</name>
    <dbReference type="NCBI Taxonomy" id="70415"/>
    <lineage>
        <taxon>Eukaryota</taxon>
        <taxon>Metazoa</taxon>
        <taxon>Ecdysozoa</taxon>
        <taxon>Nematoda</taxon>
        <taxon>Enoplea</taxon>
        <taxon>Dorylaimia</taxon>
        <taxon>Trichinellida</taxon>
        <taxon>Trichuridae</taxon>
        <taxon>Trichuris</taxon>
    </lineage>
</organism>
<evidence type="ECO:0000313" key="2">
    <source>
        <dbReference type="WBParaSite" id="TMUE_1000003257.1"/>
    </source>
</evidence>
<sequence length="73" mass="8733">MEMKKQNAYQVPLHPLLSSLNCETDNERPLWRKLILQRPNVAKTPLKSVLSSGVHEMTRIDHLYFYNWPYRVH</sequence>
<accession>A0A5S6Q8H4</accession>
<dbReference type="Proteomes" id="UP000046395">
    <property type="component" value="Unassembled WGS sequence"/>
</dbReference>
<protein>
    <submittedName>
        <fullName evidence="2">Uncharacterized protein</fullName>
    </submittedName>
</protein>